<evidence type="ECO:0000313" key="2">
    <source>
        <dbReference type="Proteomes" id="UP000007800"/>
    </source>
</evidence>
<organism evidence="2">
    <name type="scientific">Perkinsus marinus (strain ATCC 50983 / TXsc)</name>
    <dbReference type="NCBI Taxonomy" id="423536"/>
    <lineage>
        <taxon>Eukaryota</taxon>
        <taxon>Sar</taxon>
        <taxon>Alveolata</taxon>
        <taxon>Perkinsozoa</taxon>
        <taxon>Perkinsea</taxon>
        <taxon>Perkinsida</taxon>
        <taxon>Perkinsidae</taxon>
        <taxon>Perkinsus</taxon>
    </lineage>
</organism>
<dbReference type="AlphaFoldDB" id="C5LCN8"/>
<dbReference type="InParanoid" id="C5LCN8"/>
<evidence type="ECO:0000313" key="1">
    <source>
        <dbReference type="EMBL" id="EER05721.1"/>
    </source>
</evidence>
<protein>
    <submittedName>
        <fullName evidence="1">Uncharacterized protein</fullName>
    </submittedName>
</protein>
<dbReference type="GeneID" id="9042924"/>
<proteinExistence type="predicted"/>
<reference evidence="1 2" key="1">
    <citation type="submission" date="2008-07" db="EMBL/GenBank/DDBJ databases">
        <authorList>
            <person name="El-Sayed N."/>
            <person name="Caler E."/>
            <person name="Inman J."/>
            <person name="Amedeo P."/>
            <person name="Hass B."/>
            <person name="Wortman J."/>
        </authorList>
    </citation>
    <scope>NUCLEOTIDE SEQUENCE [LARGE SCALE GENOMIC DNA]</scope>
    <source>
        <strain evidence="2">ATCC 50983 / TXsc</strain>
    </source>
</reference>
<sequence>MASLLIDPLPSIESLKRHLCVRLEDHDDDNKVVFYSDTIDALERCITGVMGKIRHLPLKGDDKEEEYTKGGGIIGCGRESSSRIMIKDPRRMWNDLTGDDFDDPDKVTGIRSLIRYPLKSTDVDPLIVEINLSWPLYNGMHEVFMHQGKLFTKMPIPKSLEMYTNAITHHKETFKCVPVHCEHYLPGPLPTLSGIWHHQNWSYFWPLVHSAREISRSAKLGMIGWLMGARHTVIAFDTDYTDRKYRGACQKGCPGVGAQLLLDKTADGGVWFRYRAFWENFNEEGHEYESKGDNISLADVWESTRQIDNGLMVDGGMTIDRCCQHFTKGVLQKLIDNGMVENADNSELKLRNKEIFDALDRIRAKHPWWYPEETSHQRASERWQKDLMSIYNSGGISSYIHELISSWRLRISLYQIPDF</sequence>
<dbReference type="Proteomes" id="UP000007800">
    <property type="component" value="Unassembled WGS sequence"/>
</dbReference>
<dbReference type="OrthoDB" id="406720at2759"/>
<accession>C5LCN8</accession>
<keyword evidence="2" id="KW-1185">Reference proteome</keyword>
<dbReference type="EMBL" id="GG680918">
    <property type="protein sequence ID" value="EER05721.1"/>
    <property type="molecule type" value="Genomic_DNA"/>
</dbReference>
<gene>
    <name evidence="1" type="ORF">Pmar_PMAR011767</name>
</gene>
<dbReference type="RefSeq" id="XP_002773905.1">
    <property type="nucleotide sequence ID" value="XM_002773859.1"/>
</dbReference>
<name>C5LCN8_PERM5</name>